<keyword evidence="3" id="KW-1185">Reference proteome</keyword>
<sequence length="72" mass="8470">MVMNLKNIRAEKCPYFKESGWISVKDRLPENDEPVVYWSTKLEDLGITCKPDFYIDGVTHWMPLPEPPKEDK</sequence>
<dbReference type="RefSeq" id="WP_249293776.1">
    <property type="nucleotide sequence ID" value="NZ_JACRSV010000001.1"/>
</dbReference>
<evidence type="ECO:0000313" key="2">
    <source>
        <dbReference type="EMBL" id="MBC8558878.1"/>
    </source>
</evidence>
<feature type="domain" description="DUF551" evidence="1">
    <location>
        <begin position="20"/>
        <end position="40"/>
    </location>
</feature>
<dbReference type="InterPro" id="IPR007539">
    <property type="entry name" value="DUF551"/>
</dbReference>
<feature type="domain" description="DUF551" evidence="1">
    <location>
        <begin position="48"/>
        <end position="69"/>
    </location>
</feature>
<accession>A0A926E355</accession>
<dbReference type="Pfam" id="PF04448">
    <property type="entry name" value="DUF551"/>
    <property type="match status" value="2"/>
</dbReference>
<dbReference type="AlphaFoldDB" id="A0A926E355"/>
<protein>
    <submittedName>
        <fullName evidence="2">DUF551 domain-containing protein</fullName>
    </submittedName>
</protein>
<evidence type="ECO:0000259" key="1">
    <source>
        <dbReference type="Pfam" id="PF04448"/>
    </source>
</evidence>
<dbReference type="EMBL" id="JACRSV010000001">
    <property type="protein sequence ID" value="MBC8558878.1"/>
    <property type="molecule type" value="Genomic_DNA"/>
</dbReference>
<evidence type="ECO:0000313" key="3">
    <source>
        <dbReference type="Proteomes" id="UP000610760"/>
    </source>
</evidence>
<organism evidence="2 3">
    <name type="scientific">Fumia xinanensis</name>
    <dbReference type="NCBI Taxonomy" id="2763659"/>
    <lineage>
        <taxon>Bacteria</taxon>
        <taxon>Bacillati</taxon>
        <taxon>Bacillota</taxon>
        <taxon>Clostridia</taxon>
        <taxon>Eubacteriales</taxon>
        <taxon>Oscillospiraceae</taxon>
        <taxon>Fumia</taxon>
    </lineage>
</organism>
<comment type="caution">
    <text evidence="2">The sequence shown here is derived from an EMBL/GenBank/DDBJ whole genome shotgun (WGS) entry which is preliminary data.</text>
</comment>
<reference evidence="2" key="1">
    <citation type="submission" date="2020-08" db="EMBL/GenBank/DDBJ databases">
        <title>Genome public.</title>
        <authorList>
            <person name="Liu C."/>
            <person name="Sun Q."/>
        </authorList>
    </citation>
    <scope>NUCLEOTIDE SEQUENCE</scope>
    <source>
        <strain evidence="2">NSJ-33</strain>
    </source>
</reference>
<name>A0A926E355_9FIRM</name>
<dbReference type="Proteomes" id="UP000610760">
    <property type="component" value="Unassembled WGS sequence"/>
</dbReference>
<gene>
    <name evidence="2" type="ORF">H8710_02215</name>
</gene>
<proteinExistence type="predicted"/>